<dbReference type="AlphaFoldDB" id="A0A0A9FF24"/>
<accession>A0A0A9FF24</accession>
<sequence>MLPYGDLLCSHKINAHYKNSKCFFSMEYNEKFLVSKYASNYINTSQFWTQQRFIR</sequence>
<organism evidence="1">
    <name type="scientific">Arundo donax</name>
    <name type="common">Giant reed</name>
    <name type="synonym">Donax arundinaceus</name>
    <dbReference type="NCBI Taxonomy" id="35708"/>
    <lineage>
        <taxon>Eukaryota</taxon>
        <taxon>Viridiplantae</taxon>
        <taxon>Streptophyta</taxon>
        <taxon>Embryophyta</taxon>
        <taxon>Tracheophyta</taxon>
        <taxon>Spermatophyta</taxon>
        <taxon>Magnoliopsida</taxon>
        <taxon>Liliopsida</taxon>
        <taxon>Poales</taxon>
        <taxon>Poaceae</taxon>
        <taxon>PACMAD clade</taxon>
        <taxon>Arundinoideae</taxon>
        <taxon>Arundineae</taxon>
        <taxon>Arundo</taxon>
    </lineage>
</organism>
<reference evidence="1" key="1">
    <citation type="submission" date="2014-09" db="EMBL/GenBank/DDBJ databases">
        <authorList>
            <person name="Magalhaes I.L.F."/>
            <person name="Oliveira U."/>
            <person name="Santos F.R."/>
            <person name="Vidigal T.H.D.A."/>
            <person name="Brescovit A.D."/>
            <person name="Santos A.J."/>
        </authorList>
    </citation>
    <scope>NUCLEOTIDE SEQUENCE</scope>
    <source>
        <tissue evidence="1">Shoot tissue taken approximately 20 cm above the soil surface</tissue>
    </source>
</reference>
<proteinExistence type="predicted"/>
<name>A0A0A9FF24_ARUDO</name>
<evidence type="ECO:0000313" key="1">
    <source>
        <dbReference type="EMBL" id="JAE06873.1"/>
    </source>
</evidence>
<reference evidence="1" key="2">
    <citation type="journal article" date="2015" name="Data Brief">
        <title>Shoot transcriptome of the giant reed, Arundo donax.</title>
        <authorList>
            <person name="Barrero R.A."/>
            <person name="Guerrero F.D."/>
            <person name="Moolhuijzen P."/>
            <person name="Goolsby J.A."/>
            <person name="Tidwell J."/>
            <person name="Bellgard S.E."/>
            <person name="Bellgard M.I."/>
        </authorList>
    </citation>
    <scope>NUCLEOTIDE SEQUENCE</scope>
    <source>
        <tissue evidence="1">Shoot tissue taken approximately 20 cm above the soil surface</tissue>
    </source>
</reference>
<dbReference type="EMBL" id="GBRH01191023">
    <property type="protein sequence ID" value="JAE06873.1"/>
    <property type="molecule type" value="Transcribed_RNA"/>
</dbReference>
<protein>
    <submittedName>
        <fullName evidence="1">Uncharacterized protein</fullName>
    </submittedName>
</protein>